<sequence>MTYRCSNVVGDLDDTGLYLLTLALVLRKIKDRMKALQELIPNCSKFVMGRKPLRERVLGNGITPAKEPTSWKKKPQGHQFAKGRIELGGLEIREISTLANASFDDVTLPSGFFHLGSRSHSALLTLTLIAREASHSNSSPALSPPTDFLPIESSFGTTFLWLPVPLPGFLPAGLLRSASTSKPLLSSLRCVRQEFFQSCDNTGNSPALLCFKNIVDDAMPNLDQITKLLQKYSPWVHFHPDERYLPSSVSWFFNNGALLFSKTDPNGPTPVDPAGRALPQGGTNDGAYWLDLPSDDAEKDRVKAGELSTAEAYVHVKPALGGTATDIVFWLFYPFNGPGRAKVGLINIGLGHIGEHVGDWEHVTLRISNFDGVLKRMYFSQHTSGTWVEATDLVYSTPGQRPAAYATLNGHAFYPKAGLVLQGEVEKGIGIRDDTAEGGQTMNLTARAVIAAAEYLGDGAVAEPAWLQYMRDWGPKVSYDVSKEVDKLVRFLPGKMKRKVRNLVERLPPELFGQEGPTGPKVKASWDGDEV</sequence>
<evidence type="ECO:0008006" key="4">
    <source>
        <dbReference type="Google" id="ProtNLM"/>
    </source>
</evidence>
<protein>
    <recommendedName>
        <fullName evidence="4">Vacuolar protein sorting-associated protein 62</fullName>
    </recommendedName>
</protein>
<evidence type="ECO:0000313" key="3">
    <source>
        <dbReference type="Proteomes" id="UP000639772"/>
    </source>
</evidence>
<dbReference type="Proteomes" id="UP000639772">
    <property type="component" value="Chromosome 1"/>
</dbReference>
<dbReference type="PANTHER" id="PTHR48152:SF3">
    <property type="entry name" value="DUF946 FAMILY PROTEIN (DUF946)"/>
    <property type="match status" value="1"/>
</dbReference>
<reference evidence="2 3" key="1">
    <citation type="journal article" date="2020" name="Nat. Food">
        <title>A phased Vanilla planifolia genome enables genetic improvement of flavour and production.</title>
        <authorList>
            <person name="Hasing T."/>
            <person name="Tang H."/>
            <person name="Brym M."/>
            <person name="Khazi F."/>
            <person name="Huang T."/>
            <person name="Chambers A.H."/>
        </authorList>
    </citation>
    <scope>NUCLEOTIDE SEQUENCE [LARGE SCALE GENOMIC DNA]</scope>
    <source>
        <tissue evidence="2">Leaf</tissue>
    </source>
</reference>
<evidence type="ECO:0000313" key="2">
    <source>
        <dbReference type="EMBL" id="KAG0501439.1"/>
    </source>
</evidence>
<gene>
    <name evidence="2" type="ORF">HPP92_001511</name>
</gene>
<name>A0A835RZX6_VANPL</name>
<organism evidence="2 3">
    <name type="scientific">Vanilla planifolia</name>
    <name type="common">Vanilla</name>
    <dbReference type="NCBI Taxonomy" id="51239"/>
    <lineage>
        <taxon>Eukaryota</taxon>
        <taxon>Viridiplantae</taxon>
        <taxon>Streptophyta</taxon>
        <taxon>Embryophyta</taxon>
        <taxon>Tracheophyta</taxon>
        <taxon>Spermatophyta</taxon>
        <taxon>Magnoliopsida</taxon>
        <taxon>Liliopsida</taxon>
        <taxon>Asparagales</taxon>
        <taxon>Orchidaceae</taxon>
        <taxon>Vanilloideae</taxon>
        <taxon>Vanilleae</taxon>
        <taxon>Vanilla</taxon>
    </lineage>
</organism>
<proteinExistence type="predicted"/>
<comment type="caution">
    <text evidence="2">The sequence shown here is derived from an EMBL/GenBank/DDBJ whole genome shotgun (WGS) entry which is preliminary data.</text>
</comment>
<dbReference type="AlphaFoldDB" id="A0A835RZX6"/>
<dbReference type="InterPro" id="IPR009291">
    <property type="entry name" value="Vps62"/>
</dbReference>
<dbReference type="PANTHER" id="PTHR48152">
    <property type="entry name" value="F1C9.34 PROTEIN"/>
    <property type="match status" value="1"/>
</dbReference>
<evidence type="ECO:0000256" key="1">
    <source>
        <dbReference type="SAM" id="MobiDB-lite"/>
    </source>
</evidence>
<dbReference type="EMBL" id="JADCNM010000001">
    <property type="protein sequence ID" value="KAG0501439.1"/>
    <property type="molecule type" value="Genomic_DNA"/>
</dbReference>
<feature type="region of interest" description="Disordered" evidence="1">
    <location>
        <begin position="511"/>
        <end position="531"/>
    </location>
</feature>
<dbReference type="OrthoDB" id="188042at2759"/>
<accession>A0A835RZX6</accession>
<dbReference type="Pfam" id="PF06101">
    <property type="entry name" value="Vps62"/>
    <property type="match status" value="2"/>
</dbReference>